<evidence type="ECO:0000256" key="1">
    <source>
        <dbReference type="SAM" id="MobiDB-lite"/>
    </source>
</evidence>
<feature type="region of interest" description="Disordered" evidence="1">
    <location>
        <begin position="1"/>
        <end position="28"/>
    </location>
</feature>
<evidence type="ECO:0000313" key="3">
    <source>
        <dbReference type="Proteomes" id="UP000509626"/>
    </source>
</evidence>
<dbReference type="AlphaFoldDB" id="A0A7D5L9R7"/>
<sequence length="120" mass="12873">MVASDPADEDAGLPAGWTPVEDLESTPGKYDARAVSLFEREGADVAVQAFPSEPNAPHSDTDRWRVAVVHGRFDDPDRTDPVADVDGRDAALDVARSFMEAYEAAEGADRVERAIEAVSS</sequence>
<dbReference type="GeneID" id="56037242"/>
<protein>
    <submittedName>
        <fullName evidence="2">Uncharacterized protein</fullName>
    </submittedName>
</protein>
<organism evidence="2 3">
    <name type="scientific">Halorarum salinum</name>
    <dbReference type="NCBI Taxonomy" id="2743089"/>
    <lineage>
        <taxon>Archaea</taxon>
        <taxon>Methanobacteriati</taxon>
        <taxon>Methanobacteriota</taxon>
        <taxon>Stenosarchaea group</taxon>
        <taxon>Halobacteria</taxon>
        <taxon>Halobacteriales</taxon>
        <taxon>Haloferacaceae</taxon>
        <taxon>Halorarum</taxon>
    </lineage>
</organism>
<gene>
    <name evidence="2" type="ORF">HUG12_07245</name>
</gene>
<dbReference type="RefSeq" id="WP_179268118.1">
    <property type="nucleotide sequence ID" value="NZ_CP058579.1"/>
</dbReference>
<accession>A0A7D5L9R7</accession>
<feature type="compositionally biased region" description="Acidic residues" evidence="1">
    <location>
        <begin position="1"/>
        <end position="11"/>
    </location>
</feature>
<reference evidence="2 3" key="1">
    <citation type="submission" date="2020-06" db="EMBL/GenBank/DDBJ databases">
        <title>NJ-3-1, isolated from saline soil.</title>
        <authorList>
            <person name="Cui H.L."/>
            <person name="Shi X."/>
        </authorList>
    </citation>
    <scope>NUCLEOTIDE SEQUENCE [LARGE SCALE GENOMIC DNA]</scope>
    <source>
        <strain evidence="2 3">NJ-3-1</strain>
    </source>
</reference>
<proteinExistence type="predicted"/>
<dbReference type="EMBL" id="CP058579">
    <property type="protein sequence ID" value="QLG61533.1"/>
    <property type="molecule type" value="Genomic_DNA"/>
</dbReference>
<keyword evidence="3" id="KW-1185">Reference proteome</keyword>
<dbReference type="KEGG" id="halu:HUG12_07245"/>
<evidence type="ECO:0000313" key="2">
    <source>
        <dbReference type="EMBL" id="QLG61533.1"/>
    </source>
</evidence>
<dbReference type="OrthoDB" id="211576at2157"/>
<dbReference type="Proteomes" id="UP000509626">
    <property type="component" value="Chromosome"/>
</dbReference>
<name>A0A7D5L9R7_9EURY</name>